<feature type="binding site" evidence="1">
    <location>
        <position position="50"/>
    </location>
    <ligand>
        <name>Fe cation</name>
        <dbReference type="ChEBI" id="CHEBI:24875"/>
        <label>1</label>
    </ligand>
</feature>
<dbReference type="Ensembl" id="ENSECRT00000032707.1">
    <property type="protein sequence ID" value="ENSECRP00000032004.1"/>
    <property type="gene ID" value="ENSECRG00000021607.1"/>
</dbReference>
<reference evidence="2" key="2">
    <citation type="submission" date="2025-08" db="UniProtKB">
        <authorList>
            <consortium name="Ensembl"/>
        </authorList>
    </citation>
    <scope>IDENTIFICATION</scope>
</reference>
<keyword evidence="1" id="KW-0408">Iron</keyword>
<keyword evidence="3" id="KW-1185">Reference proteome</keyword>
<dbReference type="AlphaFoldDB" id="A0A8C4THY6"/>
<dbReference type="GO" id="GO:0006879">
    <property type="term" value="P:intracellular iron ion homeostasis"/>
    <property type="evidence" value="ECO:0007669"/>
    <property type="project" value="InterPro"/>
</dbReference>
<feature type="binding site" evidence="1">
    <location>
        <position position="24"/>
    </location>
    <ligand>
        <name>Fe cation</name>
        <dbReference type="ChEBI" id="CHEBI:24875"/>
        <label>1</label>
    </ligand>
</feature>
<dbReference type="GO" id="GO:0008199">
    <property type="term" value="F:ferric iron binding"/>
    <property type="evidence" value="ECO:0007669"/>
    <property type="project" value="InterPro"/>
</dbReference>
<dbReference type="Gene3D" id="1.20.1260.10">
    <property type="match status" value="2"/>
</dbReference>
<dbReference type="InterPro" id="IPR009078">
    <property type="entry name" value="Ferritin-like_SF"/>
</dbReference>
<reference evidence="2" key="3">
    <citation type="submission" date="2025-09" db="UniProtKB">
        <authorList>
            <consortium name="Ensembl"/>
        </authorList>
    </citation>
    <scope>IDENTIFICATION</scope>
</reference>
<protein>
    <recommendedName>
        <fullName evidence="4">Ferritin</fullName>
    </recommendedName>
</protein>
<dbReference type="PANTHER" id="PTHR11431">
    <property type="entry name" value="FERRITIN"/>
    <property type="match status" value="1"/>
</dbReference>
<accession>A0A8C4THY6</accession>
<evidence type="ECO:0008006" key="4">
    <source>
        <dbReference type="Google" id="ProtNLM"/>
    </source>
</evidence>
<organism evidence="2 3">
    <name type="scientific">Erpetoichthys calabaricus</name>
    <name type="common">Rope fish</name>
    <name type="synonym">Calamoichthys calabaricus</name>
    <dbReference type="NCBI Taxonomy" id="27687"/>
    <lineage>
        <taxon>Eukaryota</taxon>
        <taxon>Metazoa</taxon>
        <taxon>Chordata</taxon>
        <taxon>Craniata</taxon>
        <taxon>Vertebrata</taxon>
        <taxon>Euteleostomi</taxon>
        <taxon>Actinopterygii</taxon>
        <taxon>Polypteriformes</taxon>
        <taxon>Polypteridae</taxon>
        <taxon>Erpetoichthys</taxon>
    </lineage>
</organism>
<dbReference type="GO" id="GO:0006826">
    <property type="term" value="P:iron ion transport"/>
    <property type="evidence" value="ECO:0007669"/>
    <property type="project" value="InterPro"/>
</dbReference>
<evidence type="ECO:0000313" key="2">
    <source>
        <dbReference type="Ensembl" id="ENSECRP00000032004.1"/>
    </source>
</evidence>
<sequence>MASQVRQNYHSDCEAAISRVVNMESTASYSYMSMFHPFRRDDVALEGNEHAQELREYHNKRGGGVTPSLKTTSRNRKRMNLHKMASDRGDPHLCDILGSHFLNEEATKGYDQSGAHDVIDLNFQKAFDKVPHERLGIQLKEVAVQGDVLGGC</sequence>
<keyword evidence="1" id="KW-0479">Metal-binding</keyword>
<dbReference type="SUPFAM" id="SSF47240">
    <property type="entry name" value="Ferritin-like"/>
    <property type="match status" value="1"/>
</dbReference>
<name>A0A8C4THY6_ERPCA</name>
<dbReference type="Proteomes" id="UP000694620">
    <property type="component" value="Chromosome 9"/>
</dbReference>
<dbReference type="GO" id="GO:0005737">
    <property type="term" value="C:cytoplasm"/>
    <property type="evidence" value="ECO:0007669"/>
    <property type="project" value="TreeGrafter"/>
</dbReference>
<evidence type="ECO:0000256" key="1">
    <source>
        <dbReference type="PIRSR" id="PIRSR601519-1"/>
    </source>
</evidence>
<dbReference type="GO" id="GO:0008198">
    <property type="term" value="F:ferrous iron binding"/>
    <property type="evidence" value="ECO:0007669"/>
    <property type="project" value="TreeGrafter"/>
</dbReference>
<evidence type="ECO:0000313" key="3">
    <source>
        <dbReference type="Proteomes" id="UP000694620"/>
    </source>
</evidence>
<dbReference type="PANTHER" id="PTHR11431:SF75">
    <property type="entry name" value="FERRITIN"/>
    <property type="match status" value="1"/>
</dbReference>
<dbReference type="GeneTree" id="ENSGT00940000169034"/>
<proteinExistence type="predicted"/>
<dbReference type="InterPro" id="IPR012347">
    <property type="entry name" value="Ferritin-like"/>
</dbReference>
<reference evidence="2" key="1">
    <citation type="submission" date="2021-06" db="EMBL/GenBank/DDBJ databases">
        <authorList>
            <consortium name="Wellcome Sanger Institute Data Sharing"/>
        </authorList>
    </citation>
    <scope>NUCLEOTIDE SEQUENCE [LARGE SCALE GENOMIC DNA]</scope>
</reference>
<dbReference type="InterPro" id="IPR001519">
    <property type="entry name" value="Ferritin"/>
</dbReference>